<evidence type="ECO:0008006" key="4">
    <source>
        <dbReference type="Google" id="ProtNLM"/>
    </source>
</evidence>
<dbReference type="AlphaFoldDB" id="A0A1F6DFZ0"/>
<dbReference type="Proteomes" id="UP000178042">
    <property type="component" value="Unassembled WGS sequence"/>
</dbReference>
<organism evidence="2 3">
    <name type="scientific">Candidatus Kaiserbacteria bacterium RIFCSPHIGHO2_02_FULL_49_16</name>
    <dbReference type="NCBI Taxonomy" id="1798490"/>
    <lineage>
        <taxon>Bacteria</taxon>
        <taxon>Candidatus Kaiseribacteriota</taxon>
    </lineage>
</organism>
<comment type="similarity">
    <text evidence="1">Belongs to the phD/YefM antitoxin family.</text>
</comment>
<evidence type="ECO:0000313" key="3">
    <source>
        <dbReference type="Proteomes" id="UP000178042"/>
    </source>
</evidence>
<dbReference type="SUPFAM" id="SSF143120">
    <property type="entry name" value="YefM-like"/>
    <property type="match status" value="1"/>
</dbReference>
<dbReference type="EMBL" id="MFLD01000018">
    <property type="protein sequence ID" value="OGG60335.1"/>
    <property type="molecule type" value="Genomic_DNA"/>
</dbReference>
<evidence type="ECO:0000313" key="2">
    <source>
        <dbReference type="EMBL" id="OGG60335.1"/>
    </source>
</evidence>
<accession>A0A1F6DFZ0</accession>
<sequence length="82" mass="9547">MVKIIGLKDLRENTEQYISHVKKGRSFLVVRRSKPIFRVSPVDEWGDDGVWETVVDFTKINKRGMPIDKVIASLKRLHAQNR</sequence>
<gene>
    <name evidence="2" type="ORF">A3C86_05010</name>
</gene>
<proteinExistence type="inferred from homology"/>
<evidence type="ECO:0000256" key="1">
    <source>
        <dbReference type="ARBA" id="ARBA00009981"/>
    </source>
</evidence>
<dbReference type="InterPro" id="IPR036165">
    <property type="entry name" value="YefM-like_sf"/>
</dbReference>
<name>A0A1F6DFZ0_9BACT</name>
<reference evidence="2 3" key="1">
    <citation type="journal article" date="2016" name="Nat. Commun.">
        <title>Thousands of microbial genomes shed light on interconnected biogeochemical processes in an aquifer system.</title>
        <authorList>
            <person name="Anantharaman K."/>
            <person name="Brown C.T."/>
            <person name="Hug L.A."/>
            <person name="Sharon I."/>
            <person name="Castelle C.J."/>
            <person name="Probst A.J."/>
            <person name="Thomas B.C."/>
            <person name="Singh A."/>
            <person name="Wilkins M.J."/>
            <person name="Karaoz U."/>
            <person name="Brodie E.L."/>
            <person name="Williams K.H."/>
            <person name="Hubbard S.S."/>
            <person name="Banfield J.F."/>
        </authorList>
    </citation>
    <scope>NUCLEOTIDE SEQUENCE [LARGE SCALE GENOMIC DNA]</scope>
</reference>
<protein>
    <recommendedName>
        <fullName evidence="4">Antitoxin</fullName>
    </recommendedName>
</protein>
<comment type="caution">
    <text evidence="2">The sequence shown here is derived from an EMBL/GenBank/DDBJ whole genome shotgun (WGS) entry which is preliminary data.</text>
</comment>
<dbReference type="NCBIfam" id="TIGR01552">
    <property type="entry name" value="phd_fam"/>
    <property type="match status" value="1"/>
</dbReference>